<sequence length="100" mass="11084">MNKNSTFSKNWAQDTTPQTTGGLREDALAIVLAPEWHGDINTQFWLDNACYEVDGPPMEMRHASDAAHHWNITARCIGHATEDNGLKPPVPPEGSRTWGT</sequence>
<evidence type="ECO:0000313" key="4">
    <source>
        <dbReference type="EMBL" id="KAB7323720.1"/>
    </source>
</evidence>
<evidence type="ECO:0000313" key="2">
    <source>
        <dbReference type="EMBL" id="KAB6836493.1"/>
    </source>
</evidence>
<evidence type="ECO:0000313" key="3">
    <source>
        <dbReference type="EMBL" id="KAB7132590.1"/>
    </source>
</evidence>
<dbReference type="Proteomes" id="UP000451234">
    <property type="component" value="Unassembled WGS sequence"/>
</dbReference>
<dbReference type="Proteomes" id="UP000261288">
    <property type="component" value="Unassembled WGS sequence"/>
</dbReference>
<evidence type="ECO:0000313" key="5">
    <source>
        <dbReference type="EMBL" id="RGL46517.1"/>
    </source>
</evidence>
<dbReference type="EMBL" id="WDRV01000002">
    <property type="protein sequence ID" value="KAB7323720.1"/>
    <property type="molecule type" value="Genomic_DNA"/>
</dbReference>
<feature type="region of interest" description="Disordered" evidence="1">
    <location>
        <begin position="80"/>
        <end position="100"/>
    </location>
</feature>
<comment type="caution">
    <text evidence="5">The sequence shown here is derived from an EMBL/GenBank/DDBJ whole genome shotgun (WGS) entry which is preliminary data.</text>
</comment>
<dbReference type="Proteomes" id="UP000461165">
    <property type="component" value="Unassembled WGS sequence"/>
</dbReference>
<dbReference type="Proteomes" id="UP000478746">
    <property type="component" value="Unassembled WGS sequence"/>
</dbReference>
<reference evidence="5 6" key="1">
    <citation type="submission" date="2018-08" db="EMBL/GenBank/DDBJ databases">
        <title>A genome reference for cultivated species of the human gut microbiota.</title>
        <authorList>
            <person name="Zou Y."/>
            <person name="Xue W."/>
            <person name="Luo G."/>
        </authorList>
    </citation>
    <scope>NUCLEOTIDE SEQUENCE [LARGE SCALE GENOMIC DNA]</scope>
    <source>
        <strain evidence="5 6">TF06-45A</strain>
    </source>
</reference>
<proteinExistence type="predicted"/>
<evidence type="ECO:0000256" key="1">
    <source>
        <dbReference type="SAM" id="MobiDB-lite"/>
    </source>
</evidence>
<dbReference type="AlphaFoldDB" id="A0A3E4S5V2"/>
<reference evidence="7 8" key="2">
    <citation type="journal article" date="2019" name="Nat. Med.">
        <title>A library of human gut bacterial isolates paired with longitudinal multiomics data enables mechanistic microbiome research.</title>
        <authorList>
            <person name="Poyet M."/>
            <person name="Groussin M."/>
            <person name="Gibbons S.M."/>
            <person name="Avila-Pacheco J."/>
            <person name="Jiang X."/>
            <person name="Kearney S.M."/>
            <person name="Perrotta A.R."/>
            <person name="Berdy B."/>
            <person name="Zhao S."/>
            <person name="Lieberman T.D."/>
            <person name="Swanson P.K."/>
            <person name="Smith M."/>
            <person name="Roesemann S."/>
            <person name="Alexander J.E."/>
            <person name="Rich S.A."/>
            <person name="Livny J."/>
            <person name="Vlamakis H."/>
            <person name="Clish C."/>
            <person name="Bullock K."/>
            <person name="Deik A."/>
            <person name="Scott J."/>
            <person name="Pierce K.A."/>
            <person name="Xavier R.J."/>
            <person name="Alm E.J."/>
        </authorList>
    </citation>
    <scope>NUCLEOTIDE SEQUENCE [LARGE SCALE GENOMIC DNA]</scope>
    <source>
        <strain evidence="3 8">BIOML-A166</strain>
        <strain evidence="2 9">BIOML-A320</strain>
        <strain evidence="4 7">BIOML-A75</strain>
    </source>
</reference>
<evidence type="ECO:0000313" key="7">
    <source>
        <dbReference type="Proteomes" id="UP000451234"/>
    </source>
</evidence>
<name>A0A3E4S5V2_BIFLN</name>
<evidence type="ECO:0000313" key="6">
    <source>
        <dbReference type="Proteomes" id="UP000261288"/>
    </source>
</evidence>
<evidence type="ECO:0000313" key="9">
    <source>
        <dbReference type="Proteomes" id="UP000478746"/>
    </source>
</evidence>
<accession>A0A3E4S5V2</accession>
<protein>
    <submittedName>
        <fullName evidence="5">Thiamine biosynthesis protein ThiS</fullName>
    </submittedName>
</protein>
<feature type="compositionally biased region" description="Polar residues" evidence="1">
    <location>
        <begin position="1"/>
        <end position="21"/>
    </location>
</feature>
<dbReference type="EMBL" id="WEAY01000025">
    <property type="protein sequence ID" value="KAB6836493.1"/>
    <property type="molecule type" value="Genomic_DNA"/>
</dbReference>
<organism evidence="5 6">
    <name type="scientific">Bifidobacterium longum</name>
    <dbReference type="NCBI Taxonomy" id="216816"/>
    <lineage>
        <taxon>Bacteria</taxon>
        <taxon>Bacillati</taxon>
        <taxon>Actinomycetota</taxon>
        <taxon>Actinomycetes</taxon>
        <taxon>Bifidobacteriales</taxon>
        <taxon>Bifidobacteriaceae</taxon>
        <taxon>Bifidobacterium</taxon>
    </lineage>
</organism>
<feature type="region of interest" description="Disordered" evidence="1">
    <location>
        <begin position="1"/>
        <end position="22"/>
    </location>
</feature>
<evidence type="ECO:0000313" key="8">
    <source>
        <dbReference type="Proteomes" id="UP000461165"/>
    </source>
</evidence>
<dbReference type="EMBL" id="WDVF01000025">
    <property type="protein sequence ID" value="KAB7132590.1"/>
    <property type="molecule type" value="Genomic_DNA"/>
</dbReference>
<gene>
    <name evidence="5" type="ORF">DXC63_10105</name>
    <name evidence="4" type="ORF">GBB65_02365</name>
    <name evidence="3" type="ORF">GBC97_10065</name>
    <name evidence="2" type="ORF">GBK08_10165</name>
</gene>
<dbReference type="EMBL" id="QSRZ01000010">
    <property type="protein sequence ID" value="RGL46517.1"/>
    <property type="molecule type" value="Genomic_DNA"/>
</dbReference>